<name>A0A2T4C7E7_TRILO</name>
<proteinExistence type="predicted"/>
<feature type="compositionally biased region" description="Basic and acidic residues" evidence="1">
    <location>
        <begin position="127"/>
        <end position="143"/>
    </location>
</feature>
<accession>A0A2T4C7E7</accession>
<dbReference type="AlphaFoldDB" id="A0A2T4C7E7"/>
<protein>
    <submittedName>
        <fullName evidence="2">Uncharacterized protein</fullName>
    </submittedName>
</protein>
<keyword evidence="3" id="KW-1185">Reference proteome</keyword>
<evidence type="ECO:0000256" key="1">
    <source>
        <dbReference type="SAM" id="MobiDB-lite"/>
    </source>
</evidence>
<dbReference type="Proteomes" id="UP000240760">
    <property type="component" value="Unassembled WGS sequence"/>
</dbReference>
<feature type="region of interest" description="Disordered" evidence="1">
    <location>
        <begin position="1"/>
        <end position="20"/>
    </location>
</feature>
<evidence type="ECO:0000313" key="3">
    <source>
        <dbReference type="Proteomes" id="UP000240760"/>
    </source>
</evidence>
<evidence type="ECO:0000313" key="2">
    <source>
        <dbReference type="EMBL" id="PTB77499.1"/>
    </source>
</evidence>
<dbReference type="OrthoDB" id="4900091at2759"/>
<feature type="compositionally biased region" description="Basic residues" evidence="1">
    <location>
        <begin position="252"/>
        <end position="270"/>
    </location>
</feature>
<dbReference type="EMBL" id="KZ679130">
    <property type="protein sequence ID" value="PTB77499.1"/>
    <property type="molecule type" value="Genomic_DNA"/>
</dbReference>
<reference evidence="2 3" key="1">
    <citation type="submission" date="2016-07" db="EMBL/GenBank/DDBJ databases">
        <title>Multiple horizontal gene transfer events from other fungi enriched the ability of initially mycotrophic Trichoderma (Ascomycota) to feed on dead plant biomass.</title>
        <authorList>
            <consortium name="DOE Joint Genome Institute"/>
            <person name="Aerts A."/>
            <person name="Atanasova L."/>
            <person name="Chenthamara K."/>
            <person name="Zhang J."/>
            <person name="Grujic M."/>
            <person name="Henrissat B."/>
            <person name="Kuo A."/>
            <person name="Salamov A."/>
            <person name="Lipzen A."/>
            <person name="Labutti K."/>
            <person name="Barry K."/>
            <person name="Miao Y."/>
            <person name="Rahimi M.J."/>
            <person name="Shen Q."/>
            <person name="Grigoriev I.V."/>
            <person name="Kubicek C.P."/>
            <person name="Druzhinina I.S."/>
        </authorList>
    </citation>
    <scope>NUCLEOTIDE SEQUENCE [LARGE SCALE GENOMIC DNA]</scope>
    <source>
        <strain evidence="2 3">ATCC 18648</strain>
    </source>
</reference>
<feature type="compositionally biased region" description="Basic and acidic residues" evidence="1">
    <location>
        <begin position="372"/>
        <end position="383"/>
    </location>
</feature>
<feature type="compositionally biased region" description="Basic residues" evidence="1">
    <location>
        <begin position="430"/>
        <end position="439"/>
    </location>
</feature>
<organism evidence="2 3">
    <name type="scientific">Trichoderma longibrachiatum ATCC 18648</name>
    <dbReference type="NCBI Taxonomy" id="983965"/>
    <lineage>
        <taxon>Eukaryota</taxon>
        <taxon>Fungi</taxon>
        <taxon>Dikarya</taxon>
        <taxon>Ascomycota</taxon>
        <taxon>Pezizomycotina</taxon>
        <taxon>Sordariomycetes</taxon>
        <taxon>Hypocreomycetidae</taxon>
        <taxon>Hypocreales</taxon>
        <taxon>Hypocreaceae</taxon>
        <taxon>Trichoderma</taxon>
    </lineage>
</organism>
<gene>
    <name evidence="2" type="ORF">M440DRAFT_1438024</name>
</gene>
<feature type="compositionally biased region" description="Polar residues" evidence="1">
    <location>
        <begin position="116"/>
        <end position="125"/>
    </location>
</feature>
<feature type="compositionally biased region" description="Polar residues" evidence="1">
    <location>
        <begin position="161"/>
        <end position="188"/>
    </location>
</feature>
<feature type="region of interest" description="Disordered" evidence="1">
    <location>
        <begin position="92"/>
        <end position="439"/>
    </location>
</feature>
<sequence>MKMVPQERVPYDPPPQRPGETDREYYLVWRNHFNLWLLQTIDDYFKAKGGRLPAPSSDIDDDDEREFFDRPVTYENQVFEIPPEFWERQLRETRDKGLPSKSSGKVEVSRSENGEVIQSSSSGSLQRPERDSSNIRRNIEHSEGPAAEQQEMFLSEIRPSVEQTPGRPQTENDMESSTPISSSNIEPTQTRKRRRLPAEESALGSSSKKQKTDKHPQLSTASNAAGCKRKRNAEEPLDEPSLISTPEQPTDKKRRLNTQRKIQSSRKRKRSSQEDDKGLQVSRVASEVPGSKRRRVSKTEVTDDASTAAGSRRILATASSLRITRARRRQLSGEDAQLLQLDQSGKPDVQEPKHAVHQPARELPATSRNGRRPKEAASMDHKNSRNPATTNYTKGGVKASIIAATKDTTSNKTSTKNNARTRSRNASGKSRGKGRLSST</sequence>
<feature type="compositionally biased region" description="Low complexity" evidence="1">
    <location>
        <begin position="403"/>
        <end position="420"/>
    </location>
</feature>